<dbReference type="SMART" id="SM00066">
    <property type="entry name" value="GAL4"/>
    <property type="match status" value="1"/>
</dbReference>
<comment type="caution">
    <text evidence="6">The sequence shown here is derived from an EMBL/GenBank/DDBJ whole genome shotgun (WGS) entry which is preliminary data.</text>
</comment>
<evidence type="ECO:0000313" key="8">
    <source>
        <dbReference type="Proteomes" id="UP001287286"/>
    </source>
</evidence>
<dbReference type="CDD" id="cd12148">
    <property type="entry name" value="fungal_TF_MHR"/>
    <property type="match status" value="1"/>
</dbReference>
<gene>
    <name evidence="6" type="ORF">PCL_03385</name>
    <name evidence="5" type="ORF">Purlil1_4918</name>
</gene>
<reference evidence="6 7" key="2">
    <citation type="journal article" date="2016" name="Front. Microbiol.">
        <title>Genome and transcriptome sequences reveal the specific parasitism of the nematophagous Purpureocillium lilacinum 36-1.</title>
        <authorList>
            <person name="Xie J."/>
            <person name="Li S."/>
            <person name="Mo C."/>
            <person name="Xiao X."/>
            <person name="Peng D."/>
            <person name="Wang G."/>
            <person name="Xiao Y."/>
        </authorList>
    </citation>
    <scope>NUCLEOTIDE SEQUENCE [LARGE SCALE GENOMIC DNA]</scope>
    <source>
        <strain evidence="6 7">36-1</strain>
    </source>
</reference>
<dbReference type="AlphaFoldDB" id="A0A2U3ENW4"/>
<evidence type="ECO:0000259" key="4">
    <source>
        <dbReference type="PROSITE" id="PS50048"/>
    </source>
</evidence>
<dbReference type="SMART" id="SM00906">
    <property type="entry name" value="Fungal_trans"/>
    <property type="match status" value="1"/>
</dbReference>
<dbReference type="GO" id="GO:0000981">
    <property type="term" value="F:DNA-binding transcription factor activity, RNA polymerase II-specific"/>
    <property type="evidence" value="ECO:0007669"/>
    <property type="project" value="InterPro"/>
</dbReference>
<keyword evidence="1" id="KW-0479">Metal-binding</keyword>
<feature type="domain" description="Zn(2)-C6 fungal-type" evidence="4">
    <location>
        <begin position="136"/>
        <end position="168"/>
    </location>
</feature>
<dbReference type="InterPro" id="IPR001138">
    <property type="entry name" value="Zn2Cys6_DnaBD"/>
</dbReference>
<dbReference type="InterPro" id="IPR050797">
    <property type="entry name" value="Carb_Metab_Trans_Reg"/>
</dbReference>
<keyword evidence="8" id="KW-1185">Reference proteome</keyword>
<dbReference type="Pfam" id="PF04082">
    <property type="entry name" value="Fungal_trans"/>
    <property type="match status" value="1"/>
</dbReference>
<dbReference type="InterPro" id="IPR036864">
    <property type="entry name" value="Zn2-C6_fun-type_DNA-bd_sf"/>
</dbReference>
<feature type="region of interest" description="Disordered" evidence="3">
    <location>
        <begin position="1"/>
        <end position="32"/>
    </location>
</feature>
<dbReference type="GO" id="GO:0008270">
    <property type="term" value="F:zinc ion binding"/>
    <property type="evidence" value="ECO:0007669"/>
    <property type="project" value="InterPro"/>
</dbReference>
<dbReference type="Pfam" id="PF00172">
    <property type="entry name" value="Zn_clus"/>
    <property type="match status" value="1"/>
</dbReference>
<dbReference type="Proteomes" id="UP001287286">
    <property type="component" value="Unassembled WGS sequence"/>
</dbReference>
<reference evidence="6" key="1">
    <citation type="submission" date="2015-05" db="EMBL/GenBank/DDBJ databases">
        <authorList>
            <person name="Wang D.B."/>
            <person name="Wang M."/>
        </authorList>
    </citation>
    <scope>NUCLEOTIDE SEQUENCE</scope>
    <source>
        <strain evidence="6">36-1</strain>
    </source>
</reference>
<dbReference type="Gene3D" id="4.10.240.10">
    <property type="entry name" value="Zn(2)-C6 fungal-type DNA-binding domain"/>
    <property type="match status" value="1"/>
</dbReference>
<dbReference type="GO" id="GO:0006351">
    <property type="term" value="P:DNA-templated transcription"/>
    <property type="evidence" value="ECO:0007669"/>
    <property type="project" value="InterPro"/>
</dbReference>
<dbReference type="CDD" id="cd00067">
    <property type="entry name" value="GAL4"/>
    <property type="match status" value="1"/>
</dbReference>
<evidence type="ECO:0000256" key="2">
    <source>
        <dbReference type="ARBA" id="ARBA00023242"/>
    </source>
</evidence>
<evidence type="ECO:0000313" key="7">
    <source>
        <dbReference type="Proteomes" id="UP000245956"/>
    </source>
</evidence>
<dbReference type="GO" id="GO:0003677">
    <property type="term" value="F:DNA binding"/>
    <property type="evidence" value="ECO:0007669"/>
    <property type="project" value="InterPro"/>
</dbReference>
<name>A0A2U3ENW4_PURLI</name>
<dbReference type="PANTHER" id="PTHR31668:SF30">
    <property type="entry name" value="ZN(II)2CYS6 TRANSCRIPTION FACTOR (EUROFUNG)"/>
    <property type="match status" value="1"/>
</dbReference>
<proteinExistence type="predicted"/>
<keyword evidence="2" id="KW-0539">Nucleus</keyword>
<dbReference type="Proteomes" id="UP000245956">
    <property type="component" value="Unassembled WGS sequence"/>
</dbReference>
<dbReference type="EMBL" id="LCWV01000001">
    <property type="protein sequence ID" value="PWI76191.1"/>
    <property type="molecule type" value="Genomic_DNA"/>
</dbReference>
<feature type="compositionally biased region" description="Low complexity" evidence="3">
    <location>
        <begin position="106"/>
        <end position="116"/>
    </location>
</feature>
<reference evidence="5" key="3">
    <citation type="submission" date="2023-11" db="EMBL/GenBank/DDBJ databases">
        <authorList>
            <person name="Beijen E."/>
            <person name="Ohm R.A."/>
        </authorList>
    </citation>
    <scope>NUCLEOTIDE SEQUENCE</scope>
    <source>
        <strain evidence="5">CBS 150709</strain>
    </source>
</reference>
<dbReference type="SUPFAM" id="SSF57701">
    <property type="entry name" value="Zn2/Cys6 DNA-binding domain"/>
    <property type="match status" value="1"/>
</dbReference>
<accession>A0A2U3ENW4</accession>
<dbReference type="InterPro" id="IPR007219">
    <property type="entry name" value="XnlR_reg_dom"/>
</dbReference>
<dbReference type="PANTHER" id="PTHR31668">
    <property type="entry name" value="GLUCOSE TRANSPORT TRANSCRIPTION REGULATOR RGT1-RELATED-RELATED"/>
    <property type="match status" value="1"/>
</dbReference>
<sequence length="769" mass="84579">MPPMGMTISTFSFPRFHKSPPWRPPRSHEGDQGRIKLNLNFCNDAEKWNPFANKSVESRLRLLASSGVAVTPWVPSVLKFAGMPHPHPFRLLPIFSDKTDPRAENSTSSSSSMTGSPPRPPSPVADRPRRRPVSRACDRCRRRKAKCDFISSAGSCTHCRDNEARCTFDMPLARRGPKSKKRPESSSSIPALGGIATFLPPHHPAPPPPVSLTAGGPTNTAAVPGPAFTSPSSSSTGPWEPVGTLGTRSHVLSPSAVRDFPPPTPGGTHTVGAVSRWHSLSRALALRNTTIERTVNRCLDLFFEYLYPLTPLVDEPSLRDGLTFFLNQPTAPSAQSQSDLEATRSNIANVGESWPAFPRDARAGVTGEHLKTWPDATFTFITAVCAEAAFLLPKELFPEGESVADLFLQASRDCLNHYLEADLESPSANSITIRYFHSNCIHAAGKPKYSWHIFGEATRLAQVMRLHDESSFEGLYPIETELRRRAFWIVYMGDKSAAILNNRPITIHKYSFESGITARYPTGLEGRASIGSGDVSTGTQDTVRQSLIHGFNANLRLWQAASDLLLEVRLLQDQRSARHAASDTTDATGMTESILTEDERQRLDRLYVSFITCLDDLPPYLQSYTFASIAAGGGSSGGAQSTHASQFVIQCANLQVSFHCLRMVITQKFEDISYFPPGAEQADLRKTEIVRDMLRVMHEAPFWSLQVNGEPYVEKIRLIGASLLAIIHRNQTSPLGARARSDFSVLLDILTRLDSKASDALRSDSTFAL</sequence>
<evidence type="ECO:0000313" key="6">
    <source>
        <dbReference type="EMBL" id="PWI76191.1"/>
    </source>
</evidence>
<evidence type="ECO:0000256" key="3">
    <source>
        <dbReference type="SAM" id="MobiDB-lite"/>
    </source>
</evidence>
<feature type="region of interest" description="Disordered" evidence="3">
    <location>
        <begin position="173"/>
        <end position="208"/>
    </location>
</feature>
<evidence type="ECO:0000313" key="5">
    <source>
        <dbReference type="EMBL" id="KAK4090782.1"/>
    </source>
</evidence>
<protein>
    <submittedName>
        <fullName evidence="5">Transcriptional regulator family: Fungal Specific TF</fullName>
    </submittedName>
</protein>
<evidence type="ECO:0000256" key="1">
    <source>
        <dbReference type="ARBA" id="ARBA00022723"/>
    </source>
</evidence>
<dbReference type="PROSITE" id="PS00463">
    <property type="entry name" value="ZN2_CY6_FUNGAL_1"/>
    <property type="match status" value="1"/>
</dbReference>
<organism evidence="6 7">
    <name type="scientific">Purpureocillium lilacinum</name>
    <name type="common">Paecilomyces lilacinus</name>
    <dbReference type="NCBI Taxonomy" id="33203"/>
    <lineage>
        <taxon>Eukaryota</taxon>
        <taxon>Fungi</taxon>
        <taxon>Dikarya</taxon>
        <taxon>Ascomycota</taxon>
        <taxon>Pezizomycotina</taxon>
        <taxon>Sordariomycetes</taxon>
        <taxon>Hypocreomycetidae</taxon>
        <taxon>Hypocreales</taxon>
        <taxon>Ophiocordycipitaceae</taxon>
        <taxon>Purpureocillium</taxon>
    </lineage>
</organism>
<reference evidence="5 8" key="4">
    <citation type="journal article" date="2024" name="Microbiol. Resour. Announc.">
        <title>Genome annotations for the ascomycete fungi Trichoderma harzianum, Trichoderma aggressivum, and Purpureocillium lilacinum.</title>
        <authorList>
            <person name="Beijen E.P.W."/>
            <person name="Ohm R.A."/>
        </authorList>
    </citation>
    <scope>NUCLEOTIDE SEQUENCE [LARGE SCALE GENOMIC DNA]</scope>
    <source>
        <strain evidence="5 8">CBS 150709</strain>
    </source>
</reference>
<dbReference type="PROSITE" id="PS50048">
    <property type="entry name" value="ZN2_CY6_FUNGAL_2"/>
    <property type="match status" value="1"/>
</dbReference>
<dbReference type="EMBL" id="JAWRVI010000014">
    <property type="protein sequence ID" value="KAK4090782.1"/>
    <property type="molecule type" value="Genomic_DNA"/>
</dbReference>
<feature type="region of interest" description="Disordered" evidence="3">
    <location>
        <begin position="92"/>
        <end position="137"/>
    </location>
</feature>